<dbReference type="InterPro" id="IPR002018">
    <property type="entry name" value="CarbesteraseB"/>
</dbReference>
<evidence type="ECO:0000259" key="4">
    <source>
        <dbReference type="Pfam" id="PF00135"/>
    </source>
</evidence>
<dbReference type="EMBL" id="SOAU01000001">
    <property type="protein sequence ID" value="TDT14991.1"/>
    <property type="molecule type" value="Genomic_DNA"/>
</dbReference>
<keyword evidence="6" id="KW-1185">Reference proteome</keyword>
<organism evidence="5 6">
    <name type="scientific">Ilumatobacter fluminis</name>
    <dbReference type="NCBI Taxonomy" id="467091"/>
    <lineage>
        <taxon>Bacteria</taxon>
        <taxon>Bacillati</taxon>
        <taxon>Actinomycetota</taxon>
        <taxon>Acidimicrobiia</taxon>
        <taxon>Acidimicrobiales</taxon>
        <taxon>Ilumatobacteraceae</taxon>
        <taxon>Ilumatobacter</taxon>
    </lineage>
</organism>
<dbReference type="GO" id="GO:0016787">
    <property type="term" value="F:hydrolase activity"/>
    <property type="evidence" value="ECO:0007669"/>
    <property type="project" value="UniProtKB-KW"/>
</dbReference>
<sequence>MPFGAYAPASAVEWVAAGKDDMAGPKRTAPEVEIAQGRLSGRWKAKGTVAVFKGIPFAEPPVGARRWKAPGPAPTWSGTRQATKHGPMAIQRAAGFEEFMGNLLNGQGWHPTRVRGLEALVKRMPTPEQSEDCLYLSVRTPSLEPSAALPVMVWIHGGDHQDGSGSDAFYESNALASHGVVTVSINYRLGLFGYFAHPDLRAESDQDVSGNYGTLDQIAALEWVRDNIAAFGGDPDNVTIFGESAGGESVLHLMTSPLARGLFHRAIAQSPGSGGQMVPLDRPFLAHPGAEARSRAFADAAGATGDDPVAQLRSMSADRLHEIVLADDETGDHYPTIDGYVLPESPYAAFAAGRQAPVPLVIGSNADEGTLLISMMQSPMVEYRYLPVPDDGLQPEVREALGDDIDRLIEIYPGLDRGDVGAATDFLGDRLFGAAVYHYARHHATAGNPTHVYFFTRVPKQVGQTLGAYHAAEIPFVHGSNVPILPMSSKDKALSREIMRYWTDHARRADVNAGAPGVNHPEWPAFDPADPQWIRFDHTVTVEPVQRREQYEIFGALIDRRIADLTAD</sequence>
<evidence type="ECO:0000256" key="1">
    <source>
        <dbReference type="ARBA" id="ARBA00005964"/>
    </source>
</evidence>
<dbReference type="InterPro" id="IPR050309">
    <property type="entry name" value="Type-B_Carboxylest/Lipase"/>
</dbReference>
<gene>
    <name evidence="5" type="ORF">BDK89_0550</name>
</gene>
<protein>
    <recommendedName>
        <fullName evidence="3">Carboxylic ester hydrolase</fullName>
        <ecNumber evidence="3">3.1.1.-</ecNumber>
    </recommendedName>
</protein>
<dbReference type="AlphaFoldDB" id="A0A4R7HVI3"/>
<dbReference type="Gene3D" id="3.40.50.1820">
    <property type="entry name" value="alpha/beta hydrolase"/>
    <property type="match status" value="1"/>
</dbReference>
<dbReference type="Pfam" id="PF00135">
    <property type="entry name" value="COesterase"/>
    <property type="match status" value="1"/>
</dbReference>
<accession>A0A4R7HVI3</accession>
<dbReference type="SUPFAM" id="SSF53474">
    <property type="entry name" value="alpha/beta-Hydrolases"/>
    <property type="match status" value="1"/>
</dbReference>
<comment type="caution">
    <text evidence="5">The sequence shown here is derived from an EMBL/GenBank/DDBJ whole genome shotgun (WGS) entry which is preliminary data.</text>
</comment>
<feature type="domain" description="Carboxylesterase type B" evidence="4">
    <location>
        <begin position="29"/>
        <end position="552"/>
    </location>
</feature>
<dbReference type="Proteomes" id="UP000294558">
    <property type="component" value="Unassembled WGS sequence"/>
</dbReference>
<dbReference type="PANTHER" id="PTHR11559">
    <property type="entry name" value="CARBOXYLESTERASE"/>
    <property type="match status" value="1"/>
</dbReference>
<evidence type="ECO:0000313" key="5">
    <source>
        <dbReference type="EMBL" id="TDT14991.1"/>
    </source>
</evidence>
<reference evidence="5 6" key="1">
    <citation type="submission" date="2019-03" db="EMBL/GenBank/DDBJ databases">
        <title>Sequencing the genomes of 1000 actinobacteria strains.</title>
        <authorList>
            <person name="Klenk H.-P."/>
        </authorList>
    </citation>
    <scope>NUCLEOTIDE SEQUENCE [LARGE SCALE GENOMIC DNA]</scope>
    <source>
        <strain evidence="5 6">DSM 18936</strain>
    </source>
</reference>
<name>A0A4R7HVI3_9ACTN</name>
<keyword evidence="2 3" id="KW-0378">Hydrolase</keyword>
<dbReference type="InterPro" id="IPR019826">
    <property type="entry name" value="Carboxylesterase_B_AS"/>
</dbReference>
<evidence type="ECO:0000256" key="3">
    <source>
        <dbReference type="RuleBase" id="RU361235"/>
    </source>
</evidence>
<proteinExistence type="inferred from homology"/>
<dbReference type="InterPro" id="IPR029058">
    <property type="entry name" value="AB_hydrolase_fold"/>
</dbReference>
<comment type="similarity">
    <text evidence="1 3">Belongs to the type-B carboxylesterase/lipase family.</text>
</comment>
<dbReference type="EC" id="3.1.1.-" evidence="3"/>
<evidence type="ECO:0000256" key="2">
    <source>
        <dbReference type="ARBA" id="ARBA00022801"/>
    </source>
</evidence>
<evidence type="ECO:0000313" key="6">
    <source>
        <dbReference type="Proteomes" id="UP000294558"/>
    </source>
</evidence>
<dbReference type="PROSITE" id="PS00122">
    <property type="entry name" value="CARBOXYLESTERASE_B_1"/>
    <property type="match status" value="1"/>
</dbReference>